<keyword evidence="5" id="KW-1185">Reference proteome</keyword>
<dbReference type="InterPro" id="IPR051564">
    <property type="entry name" value="LRR_receptor-like_kinase"/>
</dbReference>
<feature type="compositionally biased region" description="Pro residues" evidence="1">
    <location>
        <begin position="462"/>
        <end position="472"/>
    </location>
</feature>
<organism evidence="4 5">
    <name type="scientific">Riccia fluitans</name>
    <dbReference type="NCBI Taxonomy" id="41844"/>
    <lineage>
        <taxon>Eukaryota</taxon>
        <taxon>Viridiplantae</taxon>
        <taxon>Streptophyta</taxon>
        <taxon>Embryophyta</taxon>
        <taxon>Marchantiophyta</taxon>
        <taxon>Marchantiopsida</taxon>
        <taxon>Marchantiidae</taxon>
        <taxon>Marchantiales</taxon>
        <taxon>Ricciaceae</taxon>
        <taxon>Riccia</taxon>
    </lineage>
</organism>
<feature type="region of interest" description="Disordered" evidence="1">
    <location>
        <begin position="446"/>
        <end position="472"/>
    </location>
</feature>
<evidence type="ECO:0000256" key="1">
    <source>
        <dbReference type="SAM" id="MobiDB-lite"/>
    </source>
</evidence>
<evidence type="ECO:0000259" key="3">
    <source>
        <dbReference type="PROSITE" id="PS50011"/>
    </source>
</evidence>
<feature type="transmembrane region" description="Helical" evidence="2">
    <location>
        <begin position="104"/>
        <end position="126"/>
    </location>
</feature>
<feature type="domain" description="Protein kinase" evidence="3">
    <location>
        <begin position="163"/>
        <end position="447"/>
    </location>
</feature>
<evidence type="ECO:0000313" key="5">
    <source>
        <dbReference type="Proteomes" id="UP001605036"/>
    </source>
</evidence>
<dbReference type="Pfam" id="PF00069">
    <property type="entry name" value="Pkinase"/>
    <property type="match status" value="1"/>
</dbReference>
<dbReference type="InterPro" id="IPR008271">
    <property type="entry name" value="Ser/Thr_kinase_AS"/>
</dbReference>
<evidence type="ECO:0000256" key="2">
    <source>
        <dbReference type="SAM" id="Phobius"/>
    </source>
</evidence>
<dbReference type="Gene3D" id="3.30.200.20">
    <property type="entry name" value="Phosphorylase Kinase, domain 1"/>
    <property type="match status" value="1"/>
</dbReference>
<keyword evidence="2" id="KW-0472">Membrane</keyword>
<gene>
    <name evidence="4" type="ORF">R1flu_014408</name>
</gene>
<keyword evidence="2" id="KW-0812">Transmembrane</keyword>
<keyword evidence="2" id="KW-1133">Transmembrane helix</keyword>
<dbReference type="AlphaFoldDB" id="A0ABD1YJT3"/>
<dbReference type="PROSITE" id="PS00108">
    <property type="entry name" value="PROTEIN_KINASE_ST"/>
    <property type="match status" value="1"/>
</dbReference>
<comment type="caution">
    <text evidence="4">The sequence shown here is derived from an EMBL/GenBank/DDBJ whole genome shotgun (WGS) entry which is preliminary data.</text>
</comment>
<dbReference type="PROSITE" id="PS50011">
    <property type="entry name" value="PROTEIN_KINASE_DOM"/>
    <property type="match status" value="1"/>
</dbReference>
<protein>
    <recommendedName>
        <fullName evidence="3">Protein kinase domain-containing protein</fullName>
    </recommendedName>
</protein>
<dbReference type="PANTHER" id="PTHR48055:SF22">
    <property type="entry name" value="LEUCINE-RICH REPEAT RECEPTOR-LIKE SERINE_THREONINE_TYROSINE-PROTEIN KINASE SOBIR1"/>
    <property type="match status" value="1"/>
</dbReference>
<dbReference type="FunFam" id="1.10.510.10:FF:000095">
    <property type="entry name" value="protein STRUBBELIG-RECEPTOR FAMILY 8"/>
    <property type="match status" value="1"/>
</dbReference>
<dbReference type="InterPro" id="IPR011009">
    <property type="entry name" value="Kinase-like_dom_sf"/>
</dbReference>
<evidence type="ECO:0000313" key="4">
    <source>
        <dbReference type="EMBL" id="KAL2629722.1"/>
    </source>
</evidence>
<dbReference type="EMBL" id="JBHFFA010000004">
    <property type="protein sequence ID" value="KAL2629722.1"/>
    <property type="molecule type" value="Genomic_DNA"/>
</dbReference>
<accession>A0ABD1YJT3</accession>
<reference evidence="4 5" key="1">
    <citation type="submission" date="2024-09" db="EMBL/GenBank/DDBJ databases">
        <title>Chromosome-scale assembly of Riccia fluitans.</title>
        <authorList>
            <person name="Paukszto L."/>
            <person name="Sawicki J."/>
            <person name="Karawczyk K."/>
            <person name="Piernik-Szablinska J."/>
            <person name="Szczecinska M."/>
            <person name="Mazdziarz M."/>
        </authorList>
    </citation>
    <scope>NUCLEOTIDE SEQUENCE [LARGE SCALE GENOMIC DNA]</scope>
    <source>
        <strain evidence="4">Rf_01</strain>
        <tissue evidence="4">Aerial parts of the thallus</tissue>
    </source>
</reference>
<dbReference type="Proteomes" id="UP001605036">
    <property type="component" value="Unassembled WGS sequence"/>
</dbReference>
<proteinExistence type="predicted"/>
<dbReference type="SUPFAM" id="SSF56112">
    <property type="entry name" value="Protein kinase-like (PK-like)"/>
    <property type="match status" value="1"/>
</dbReference>
<dbReference type="Gene3D" id="1.10.510.10">
    <property type="entry name" value="Transferase(Phosphotransferase) domain 1"/>
    <property type="match status" value="1"/>
</dbReference>
<dbReference type="PANTHER" id="PTHR48055">
    <property type="entry name" value="LEUCINE-RICH REPEAT RECEPTOR PROTEIN KINASE EMS1"/>
    <property type="match status" value="1"/>
</dbReference>
<dbReference type="SMART" id="SM00220">
    <property type="entry name" value="S_TKc"/>
    <property type="match status" value="1"/>
</dbReference>
<sequence>MNFQKGVKKEVYIPLSCPFKVRGLSGSKGSYDVNEGAVISGTFWNGDEVLELDISRRVSPNRSSNRRSLVEGDAPSPAPSSPSSTGTSPPVAAKKKHDHKVRKWALGLALGIVAGAVAAGLFATFIRLCVFFLHKPAELDGPIIFQKDIEPKMLVFLEKEDALPESKLIGSGGAGKVYKVQLEIGNKIKEVAVKAVLVKEDMKSEFGRRQIQAELETLGCIRHRNLTTLMAYVHKPDCHLLLYQYMQNGSLFDALRKVAAGELVMPWPLRHRIAVDTVGGLSYLHNDCHPKIIHRDLKPPNILLDETYVAHLADFGLAKAIPGFDTHVSDSRVQGTVGYIAPEYHQTLKFTVQSDVYSYGVVLANLLTGKDPTDQFFHTAGGSIGNWLRILLQEGKVAEAIDPTLRNTVFEDEICLALKIAVFCTFDVPGDRPTSKEVMHMLRQIRLPEDVPPSPGASASPEAPPPPEVHGE</sequence>
<feature type="region of interest" description="Disordered" evidence="1">
    <location>
        <begin position="62"/>
        <end position="96"/>
    </location>
</feature>
<feature type="compositionally biased region" description="Low complexity" evidence="1">
    <location>
        <begin position="81"/>
        <end position="90"/>
    </location>
</feature>
<dbReference type="InterPro" id="IPR000719">
    <property type="entry name" value="Prot_kinase_dom"/>
</dbReference>
<name>A0ABD1YJT3_9MARC</name>